<evidence type="ECO:0000313" key="2">
    <source>
        <dbReference type="EMBL" id="RNA21601.1"/>
    </source>
</evidence>
<feature type="compositionally biased region" description="Polar residues" evidence="1">
    <location>
        <begin position="98"/>
        <end position="109"/>
    </location>
</feature>
<evidence type="ECO:0000313" key="3">
    <source>
        <dbReference type="Proteomes" id="UP000276133"/>
    </source>
</evidence>
<comment type="caution">
    <text evidence="2">The sequence shown here is derived from an EMBL/GenBank/DDBJ whole genome shotgun (WGS) entry which is preliminary data.</text>
</comment>
<reference evidence="2 3" key="1">
    <citation type="journal article" date="2018" name="Sci. Rep.">
        <title>Genomic signatures of local adaptation to the degree of environmental predictability in rotifers.</title>
        <authorList>
            <person name="Franch-Gras L."/>
            <person name="Hahn C."/>
            <person name="Garcia-Roger E.M."/>
            <person name="Carmona M.J."/>
            <person name="Serra M."/>
            <person name="Gomez A."/>
        </authorList>
    </citation>
    <scope>NUCLEOTIDE SEQUENCE [LARGE SCALE GENOMIC DNA]</scope>
    <source>
        <strain evidence="2">HYR1</strain>
    </source>
</reference>
<gene>
    <name evidence="2" type="ORF">BpHYR1_049391</name>
</gene>
<protein>
    <submittedName>
        <fullName evidence="2">Uncharacterized protein</fullName>
    </submittedName>
</protein>
<dbReference type="Proteomes" id="UP000276133">
    <property type="component" value="Unassembled WGS sequence"/>
</dbReference>
<proteinExistence type="predicted"/>
<accession>A0A3M7RDQ7</accession>
<organism evidence="2 3">
    <name type="scientific">Brachionus plicatilis</name>
    <name type="common">Marine rotifer</name>
    <name type="synonym">Brachionus muelleri</name>
    <dbReference type="NCBI Taxonomy" id="10195"/>
    <lineage>
        <taxon>Eukaryota</taxon>
        <taxon>Metazoa</taxon>
        <taxon>Spiralia</taxon>
        <taxon>Gnathifera</taxon>
        <taxon>Rotifera</taxon>
        <taxon>Eurotatoria</taxon>
        <taxon>Monogononta</taxon>
        <taxon>Pseudotrocha</taxon>
        <taxon>Ploima</taxon>
        <taxon>Brachionidae</taxon>
        <taxon>Brachionus</taxon>
    </lineage>
</organism>
<feature type="region of interest" description="Disordered" evidence="1">
    <location>
        <begin position="85"/>
        <end position="109"/>
    </location>
</feature>
<sequence length="109" mass="11960">MLKLLLPISVVFETPIKESPDTQLEMEEFVVALLNFVLLHSCKRASVDANKVLGDADEVPRVEDGRKQGNHAIFSNAFGLDESIRANSNMPPDLHNGPTGSTPQITMPF</sequence>
<dbReference type="AlphaFoldDB" id="A0A3M7RDQ7"/>
<dbReference type="EMBL" id="REGN01003636">
    <property type="protein sequence ID" value="RNA21601.1"/>
    <property type="molecule type" value="Genomic_DNA"/>
</dbReference>
<keyword evidence="3" id="KW-1185">Reference proteome</keyword>
<name>A0A3M7RDQ7_BRAPC</name>
<evidence type="ECO:0000256" key="1">
    <source>
        <dbReference type="SAM" id="MobiDB-lite"/>
    </source>
</evidence>